<keyword evidence="2" id="KW-1185">Reference proteome</keyword>
<sequence length="37" mass="4304">MKIAHYHQGNLTDKSQLNKGRLFTIYLSSKDKRALNL</sequence>
<protein>
    <submittedName>
        <fullName evidence="1">Predicted acyl transferase</fullName>
    </submittedName>
</protein>
<evidence type="ECO:0000313" key="2">
    <source>
        <dbReference type="Proteomes" id="UP000003781"/>
    </source>
</evidence>
<evidence type="ECO:0000313" key="1">
    <source>
        <dbReference type="EMBL" id="EAZ91272.1"/>
    </source>
</evidence>
<dbReference type="AlphaFoldDB" id="A3IQJ7"/>
<dbReference type="Proteomes" id="UP000003781">
    <property type="component" value="Unassembled WGS sequence"/>
</dbReference>
<dbReference type="GO" id="GO:0016740">
    <property type="term" value="F:transferase activity"/>
    <property type="evidence" value="ECO:0007669"/>
    <property type="project" value="UniProtKB-KW"/>
</dbReference>
<dbReference type="EMBL" id="AAXW01000015">
    <property type="protein sequence ID" value="EAZ91272.1"/>
    <property type="molecule type" value="Genomic_DNA"/>
</dbReference>
<organism evidence="1 2">
    <name type="scientific">Crocosphaera chwakensis CCY0110</name>
    <dbReference type="NCBI Taxonomy" id="391612"/>
    <lineage>
        <taxon>Bacteria</taxon>
        <taxon>Bacillati</taxon>
        <taxon>Cyanobacteriota</taxon>
        <taxon>Cyanophyceae</taxon>
        <taxon>Oscillatoriophycideae</taxon>
        <taxon>Chroococcales</taxon>
        <taxon>Aphanothecaceae</taxon>
        <taxon>Crocosphaera</taxon>
        <taxon>Crocosphaera chwakensis</taxon>
    </lineage>
</organism>
<reference evidence="1 2" key="1">
    <citation type="submission" date="2007-03" db="EMBL/GenBank/DDBJ databases">
        <authorList>
            <person name="Stal L."/>
            <person name="Ferriera S."/>
            <person name="Johnson J."/>
            <person name="Kravitz S."/>
            <person name="Beeson K."/>
            <person name="Sutton G."/>
            <person name="Rogers Y.-H."/>
            <person name="Friedman R."/>
            <person name="Frazier M."/>
            <person name="Venter J.C."/>
        </authorList>
    </citation>
    <scope>NUCLEOTIDE SEQUENCE [LARGE SCALE GENOMIC DNA]</scope>
    <source>
        <strain evidence="1 2">CCY0110</strain>
    </source>
</reference>
<name>A3IQJ7_9CHRO</name>
<proteinExistence type="predicted"/>
<accession>A3IQJ7</accession>
<comment type="caution">
    <text evidence="1">The sequence shown here is derived from an EMBL/GenBank/DDBJ whole genome shotgun (WGS) entry which is preliminary data.</text>
</comment>
<keyword evidence="1" id="KW-0808">Transferase</keyword>
<gene>
    <name evidence="1" type="ORF">CY0110_11632</name>
</gene>